<reference evidence="1" key="1">
    <citation type="journal article" date="2015" name="Nature">
        <title>Complex archaea that bridge the gap between prokaryotes and eukaryotes.</title>
        <authorList>
            <person name="Spang A."/>
            <person name="Saw J.H."/>
            <person name="Jorgensen S.L."/>
            <person name="Zaremba-Niedzwiedzka K."/>
            <person name="Martijn J."/>
            <person name="Lind A.E."/>
            <person name="van Eijk R."/>
            <person name="Schleper C."/>
            <person name="Guy L."/>
            <person name="Ettema T.J."/>
        </authorList>
    </citation>
    <scope>NUCLEOTIDE SEQUENCE</scope>
</reference>
<dbReference type="AlphaFoldDB" id="A0A0F9KKM3"/>
<accession>A0A0F9KKM3</accession>
<name>A0A0F9KKM3_9ZZZZ</name>
<gene>
    <name evidence="1" type="ORF">LCGC14_1691860</name>
</gene>
<evidence type="ECO:0000313" key="1">
    <source>
        <dbReference type="EMBL" id="KKM15845.1"/>
    </source>
</evidence>
<sequence>MRQWPEAISDGLTLPCGECGVVPQFDYRVDDSTWKKVAPEEHRLSVICLPCFDRLAVDASVTHNYLIDVQFVGIGRTWALQPTQMYIWSDYR</sequence>
<comment type="caution">
    <text evidence="1">The sequence shown here is derived from an EMBL/GenBank/DDBJ whole genome shotgun (WGS) entry which is preliminary data.</text>
</comment>
<protein>
    <submittedName>
        <fullName evidence="1">Uncharacterized protein</fullName>
    </submittedName>
</protein>
<proteinExistence type="predicted"/>
<organism evidence="1">
    <name type="scientific">marine sediment metagenome</name>
    <dbReference type="NCBI Taxonomy" id="412755"/>
    <lineage>
        <taxon>unclassified sequences</taxon>
        <taxon>metagenomes</taxon>
        <taxon>ecological metagenomes</taxon>
    </lineage>
</organism>
<dbReference type="EMBL" id="LAZR01014810">
    <property type="protein sequence ID" value="KKM15845.1"/>
    <property type="molecule type" value="Genomic_DNA"/>
</dbReference>